<organism evidence="2 3">
    <name type="scientific">Nanchangia anserum</name>
    <dbReference type="NCBI Taxonomy" id="2692125"/>
    <lineage>
        <taxon>Bacteria</taxon>
        <taxon>Bacillati</taxon>
        <taxon>Actinomycetota</taxon>
        <taxon>Actinomycetes</taxon>
        <taxon>Actinomycetales</taxon>
        <taxon>Actinomycetaceae</taxon>
        <taxon>Nanchangia</taxon>
    </lineage>
</organism>
<dbReference type="AlphaFoldDB" id="A0A8I0GBI7"/>
<dbReference type="SUPFAM" id="SSF110857">
    <property type="entry name" value="Gamma-glutamyl cyclotransferase-like"/>
    <property type="match status" value="1"/>
</dbReference>
<evidence type="ECO:0000259" key="1">
    <source>
        <dbReference type="Pfam" id="PF06094"/>
    </source>
</evidence>
<dbReference type="InterPro" id="IPR036568">
    <property type="entry name" value="GGCT-like_sf"/>
</dbReference>
<dbReference type="EMBL" id="JACRUO010000001">
    <property type="protein sequence ID" value="MBD3689251.1"/>
    <property type="molecule type" value="Genomic_DNA"/>
</dbReference>
<accession>A0A8I0GBI7</accession>
<keyword evidence="2" id="KW-0808">Transferase</keyword>
<gene>
    <name evidence="2" type="ORF">H8R10_03270</name>
</gene>
<dbReference type="Gene3D" id="3.10.490.10">
    <property type="entry name" value="Gamma-glutamyl cyclotransferase-like"/>
    <property type="match status" value="1"/>
</dbReference>
<comment type="caution">
    <text evidence="2">The sequence shown here is derived from an EMBL/GenBank/DDBJ whole genome shotgun (WGS) entry which is preliminary data.</text>
</comment>
<protein>
    <submittedName>
        <fullName evidence="2">Gamma-glutamylcyclotransferase</fullName>
    </submittedName>
</protein>
<evidence type="ECO:0000313" key="3">
    <source>
        <dbReference type="Proteomes" id="UP000627538"/>
    </source>
</evidence>
<sequence length="171" mass="19001">MDTTYRPFFFYGTSQPDSRGFGSTLASAVSEHAPATLPDATLYIGSSYPLCVRDHAGTGVAGTICLLDERQFDRLVREIDEQEGYIGEGRSDNLYVREVAWVDVAPCETWSGQDRVRAYVYFAAEETMEDAGGDFTRSPSGNWANHAEEWEAFEDSLAVDDDVDDVVKDED</sequence>
<feature type="domain" description="Gamma-glutamylcyclotransferase AIG2-like" evidence="1">
    <location>
        <begin position="8"/>
        <end position="144"/>
    </location>
</feature>
<name>A0A8I0GBI7_9ACTO</name>
<dbReference type="GO" id="GO:0016740">
    <property type="term" value="F:transferase activity"/>
    <property type="evidence" value="ECO:0007669"/>
    <property type="project" value="UniProtKB-KW"/>
</dbReference>
<keyword evidence="3" id="KW-1185">Reference proteome</keyword>
<evidence type="ECO:0000313" key="2">
    <source>
        <dbReference type="EMBL" id="MBD3689251.1"/>
    </source>
</evidence>
<reference evidence="2 3" key="1">
    <citation type="submission" date="2020-08" db="EMBL/GenBank/DDBJ databases">
        <title>Winkia gen. nov., sp. nov., isolated from faeces of the Anser albifrons in China.</title>
        <authorList>
            <person name="Liu Q."/>
        </authorList>
    </citation>
    <scope>NUCLEOTIDE SEQUENCE [LARGE SCALE GENOMIC DNA]</scope>
    <source>
        <strain evidence="2 3">C62</strain>
    </source>
</reference>
<dbReference type="RefSeq" id="WP_191071316.1">
    <property type="nucleotide sequence ID" value="NZ_CP060506.1"/>
</dbReference>
<proteinExistence type="predicted"/>
<dbReference type="InterPro" id="IPR009288">
    <property type="entry name" value="AIG2-like_dom"/>
</dbReference>
<dbReference type="Pfam" id="PF06094">
    <property type="entry name" value="GGACT"/>
    <property type="match status" value="1"/>
</dbReference>
<dbReference type="Proteomes" id="UP000627538">
    <property type="component" value="Unassembled WGS sequence"/>
</dbReference>